<dbReference type="OrthoDB" id="279258at2"/>
<protein>
    <recommendedName>
        <fullName evidence="3">Sigma factor</fullName>
    </recommendedName>
</protein>
<name>A0A517YF35_9BACT</name>
<dbReference type="RefSeq" id="WP_145091803.1">
    <property type="nucleotide sequence ID" value="NZ_CP036274.1"/>
</dbReference>
<evidence type="ECO:0008006" key="3">
    <source>
        <dbReference type="Google" id="ProtNLM"/>
    </source>
</evidence>
<dbReference type="KEGG" id="aagg:ETAA8_39490"/>
<accession>A0A517YF35</accession>
<reference evidence="1 2" key="1">
    <citation type="submission" date="2019-02" db="EMBL/GenBank/DDBJ databases">
        <title>Deep-cultivation of Planctomycetes and their phenomic and genomic characterization uncovers novel biology.</title>
        <authorList>
            <person name="Wiegand S."/>
            <person name="Jogler M."/>
            <person name="Boedeker C."/>
            <person name="Pinto D."/>
            <person name="Vollmers J."/>
            <person name="Rivas-Marin E."/>
            <person name="Kohn T."/>
            <person name="Peeters S.H."/>
            <person name="Heuer A."/>
            <person name="Rast P."/>
            <person name="Oberbeckmann S."/>
            <person name="Bunk B."/>
            <person name="Jeske O."/>
            <person name="Meyerdierks A."/>
            <person name="Storesund J.E."/>
            <person name="Kallscheuer N."/>
            <person name="Luecker S."/>
            <person name="Lage O.M."/>
            <person name="Pohl T."/>
            <person name="Merkel B.J."/>
            <person name="Hornburger P."/>
            <person name="Mueller R.-W."/>
            <person name="Bruemmer F."/>
            <person name="Labrenz M."/>
            <person name="Spormann A.M."/>
            <person name="Op den Camp H."/>
            <person name="Overmann J."/>
            <person name="Amann R."/>
            <person name="Jetten M.S.M."/>
            <person name="Mascher T."/>
            <person name="Medema M.H."/>
            <person name="Devos D.P."/>
            <person name="Kaster A.-K."/>
            <person name="Ovreas L."/>
            <person name="Rohde M."/>
            <person name="Galperin M.Y."/>
            <person name="Jogler C."/>
        </authorList>
    </citation>
    <scope>NUCLEOTIDE SEQUENCE [LARGE SCALE GENOMIC DNA]</scope>
    <source>
        <strain evidence="1 2">ETA_A8</strain>
    </source>
</reference>
<evidence type="ECO:0000313" key="2">
    <source>
        <dbReference type="Proteomes" id="UP000315017"/>
    </source>
</evidence>
<organism evidence="1 2">
    <name type="scientific">Anatilimnocola aggregata</name>
    <dbReference type="NCBI Taxonomy" id="2528021"/>
    <lineage>
        <taxon>Bacteria</taxon>
        <taxon>Pseudomonadati</taxon>
        <taxon>Planctomycetota</taxon>
        <taxon>Planctomycetia</taxon>
        <taxon>Pirellulales</taxon>
        <taxon>Pirellulaceae</taxon>
        <taxon>Anatilimnocola</taxon>
    </lineage>
</organism>
<evidence type="ECO:0000313" key="1">
    <source>
        <dbReference type="EMBL" id="QDU28844.1"/>
    </source>
</evidence>
<gene>
    <name evidence="1" type="ORF">ETAA8_39490</name>
</gene>
<proteinExistence type="predicted"/>
<sequence length="179" mass="20621">MHALAGWSPSLPLTDDDALLIQQRFILRKVQTSSRYWPQPVDTEGYAQELLAYVLARLHRFDPDRGPAGLFISRLVDQQLAVIRRKHLRRKDRPRGGENGDVLPGLRVVPGHDNDDLAIDLRQVLATLTPEERNLCQWVSEQSNTRVAEQCDVSRSTLYRRLRVIRQRCEDQGLAEYLK</sequence>
<dbReference type="AlphaFoldDB" id="A0A517YF35"/>
<dbReference type="EMBL" id="CP036274">
    <property type="protein sequence ID" value="QDU28844.1"/>
    <property type="molecule type" value="Genomic_DNA"/>
</dbReference>
<keyword evidence="2" id="KW-1185">Reference proteome</keyword>
<dbReference type="Proteomes" id="UP000315017">
    <property type="component" value="Chromosome"/>
</dbReference>